<dbReference type="SUPFAM" id="SSF53300">
    <property type="entry name" value="vWA-like"/>
    <property type="match status" value="1"/>
</dbReference>
<dbReference type="CDD" id="cd00037">
    <property type="entry name" value="CLECT"/>
    <property type="match status" value="1"/>
</dbReference>
<dbReference type="PANTHER" id="PTHR31024:SF12">
    <property type="entry name" value="VWFA DOMAIN-CONTAINING PROTEIN"/>
    <property type="match status" value="1"/>
</dbReference>
<dbReference type="Proteomes" id="UP000492821">
    <property type="component" value="Unassembled WGS sequence"/>
</dbReference>
<evidence type="ECO:0000259" key="1">
    <source>
        <dbReference type="PROSITE" id="PS50234"/>
    </source>
</evidence>
<dbReference type="InterPro" id="IPR036465">
    <property type="entry name" value="vWFA_dom_sf"/>
</dbReference>
<organism evidence="2 3">
    <name type="scientific">Panagrellus redivivus</name>
    <name type="common">Microworm</name>
    <dbReference type="NCBI Taxonomy" id="6233"/>
    <lineage>
        <taxon>Eukaryota</taxon>
        <taxon>Metazoa</taxon>
        <taxon>Ecdysozoa</taxon>
        <taxon>Nematoda</taxon>
        <taxon>Chromadorea</taxon>
        <taxon>Rhabditida</taxon>
        <taxon>Tylenchina</taxon>
        <taxon>Panagrolaimomorpha</taxon>
        <taxon>Panagrolaimoidea</taxon>
        <taxon>Panagrolaimidae</taxon>
        <taxon>Panagrellus</taxon>
    </lineage>
</organism>
<name>A0A7E4VP13_PANRE</name>
<dbReference type="Gene3D" id="3.40.50.410">
    <property type="entry name" value="von Willebrand factor, type A domain"/>
    <property type="match status" value="1"/>
</dbReference>
<dbReference type="PANTHER" id="PTHR31024">
    <property type="entry name" value="C-TYPE LECTIN"/>
    <property type="match status" value="1"/>
</dbReference>
<proteinExistence type="predicted"/>
<dbReference type="SUPFAM" id="SSF56436">
    <property type="entry name" value="C-type lectin-like"/>
    <property type="match status" value="1"/>
</dbReference>
<evidence type="ECO:0000313" key="2">
    <source>
        <dbReference type="Proteomes" id="UP000492821"/>
    </source>
</evidence>
<accession>A0A7E4VP13</accession>
<dbReference type="Gene3D" id="3.10.100.10">
    <property type="entry name" value="Mannose-Binding Protein A, subunit A"/>
    <property type="match status" value="1"/>
</dbReference>
<sequence length="618" mass="67994">MSDFVDSHVSDTFDRVASPKMDGIFPPVSKLYPLLHERQTLTISPKFAHLISNLELSETQKPHIRPKSKIDMRPLYYWADIHRSEEHPKESDIKWLLGATGLSLDDLNKWLAVVRPELNKWLAIHRPCAKKYDSTNMEVRIVQKGERKPNLSLKMILKRSKMTTPLLRRRYSGPVGRGMECLHIVGMAHTAIDDEQVINAALPVADSLRGEHGVQIITVNVGKSTSVYLPKLATYSFVSPTYKLDGSLLSKIVNTSCINSGVTYPTPPPTSTVPYNPSPTPSSPYVNGGDGPLCAANHKQAWLDLVFVIEHSSATFAQWNAITSSISSTVSQLTLSNTLSSGHTSRIAVITYDLTGTKVQFNFTAEQTTRNILVALNRAKPGLKAAGDYLTANANFRAPGVVLYAATYDDYNTDDPISAAYGLKMDLIKIATVSFDASNGVNSQKIGNLASPGLVSNMHNPVSQLLWAVSQLNCRCAHGWSQLTVNTVSYAECFFYEDASAFQALTLCQNTDTDILALASTPGRVDFIGQLVSKEKPTNVISIGLSRTDGSAQWSWQKVYPYSGYPAFAQQVSETDVYGYLSKSNSNTWQLLADDGMTTGRFYVCQRRSGDTDNIVEL</sequence>
<dbReference type="InterPro" id="IPR016186">
    <property type="entry name" value="C-type_lectin-like/link_sf"/>
</dbReference>
<dbReference type="PROSITE" id="PS50234">
    <property type="entry name" value="VWFA"/>
    <property type="match status" value="1"/>
</dbReference>
<dbReference type="InterPro" id="IPR002035">
    <property type="entry name" value="VWF_A"/>
</dbReference>
<protein>
    <submittedName>
        <fullName evidence="3">VWFA domain-containing protein</fullName>
    </submittedName>
</protein>
<dbReference type="GO" id="GO:0045087">
    <property type="term" value="P:innate immune response"/>
    <property type="evidence" value="ECO:0007669"/>
    <property type="project" value="TreeGrafter"/>
</dbReference>
<reference evidence="3" key="2">
    <citation type="submission" date="2020-10" db="UniProtKB">
        <authorList>
            <consortium name="WormBaseParasite"/>
        </authorList>
    </citation>
    <scope>IDENTIFICATION</scope>
</reference>
<dbReference type="AlphaFoldDB" id="A0A7E4VP13"/>
<feature type="domain" description="VWFA" evidence="1">
    <location>
        <begin position="304"/>
        <end position="394"/>
    </location>
</feature>
<dbReference type="WBParaSite" id="Pan_g23296.t1">
    <property type="protein sequence ID" value="Pan_g23296.t1"/>
    <property type="gene ID" value="Pan_g23296"/>
</dbReference>
<dbReference type="InterPro" id="IPR016187">
    <property type="entry name" value="CTDL_fold"/>
</dbReference>
<evidence type="ECO:0000313" key="3">
    <source>
        <dbReference type="WBParaSite" id="Pan_g23296.t1"/>
    </source>
</evidence>
<reference evidence="2" key="1">
    <citation type="journal article" date="2013" name="Genetics">
        <title>The draft genome and transcriptome of Panagrellus redivivus are shaped by the harsh demands of a free-living lifestyle.</title>
        <authorList>
            <person name="Srinivasan J."/>
            <person name="Dillman A.R."/>
            <person name="Macchietto M.G."/>
            <person name="Heikkinen L."/>
            <person name="Lakso M."/>
            <person name="Fracchia K.M."/>
            <person name="Antoshechkin I."/>
            <person name="Mortazavi A."/>
            <person name="Wong G."/>
            <person name="Sternberg P.W."/>
        </authorList>
    </citation>
    <scope>NUCLEOTIDE SEQUENCE [LARGE SCALE GENOMIC DNA]</scope>
    <source>
        <strain evidence="2">MT8872</strain>
    </source>
</reference>
<dbReference type="SMART" id="SM00327">
    <property type="entry name" value="VWA"/>
    <property type="match status" value="1"/>
</dbReference>
<keyword evidence="2" id="KW-1185">Reference proteome</keyword>